<dbReference type="Proteomes" id="UP000270342">
    <property type="component" value="Unassembled WGS sequence"/>
</dbReference>
<comment type="caution">
    <text evidence="1">The sequence shown here is derived from an EMBL/GenBank/DDBJ whole genome shotgun (WGS) entry which is preliminary data.</text>
</comment>
<dbReference type="EMBL" id="RBZU01000018">
    <property type="protein sequence ID" value="RKP44994.1"/>
    <property type="molecule type" value="Genomic_DNA"/>
</dbReference>
<name>A0A494XA54_9BURK</name>
<accession>A0A494XA54</accession>
<evidence type="ECO:0000313" key="2">
    <source>
        <dbReference type="Proteomes" id="UP000270342"/>
    </source>
</evidence>
<gene>
    <name evidence="1" type="ORF">D7S86_26515</name>
</gene>
<proteinExistence type="predicted"/>
<sequence>MSNDDDGFLTRLIPSILGHLRQIARGTRGEHSVDDLKAEAWLVAREIQDESQQTLDPDDESFREAVIRRLRKAFGQFVDRPFRFAFRLDEEDQGDDGEIQSNRIASTLAAPKQYEPEHACELVDQYHDDERTLRSRFTEAVAYLRSLEFFSGNGERLASHLAISKSMLFQRMARAEHIARMQPSLFDGVEEIPSTFVAKPARRRSPSPKRSLWRALCHAATYVQAQLFSLFSRLW</sequence>
<evidence type="ECO:0000313" key="1">
    <source>
        <dbReference type="EMBL" id="RKP44994.1"/>
    </source>
</evidence>
<reference evidence="1 2" key="1">
    <citation type="submission" date="2018-10" db="EMBL/GenBank/DDBJ databases">
        <title>Robbsia sp. DHC34, isolated from soil.</title>
        <authorList>
            <person name="Gao Z.-H."/>
            <person name="Qiu L.-H."/>
        </authorList>
    </citation>
    <scope>NUCLEOTIDE SEQUENCE [LARGE SCALE GENOMIC DNA]</scope>
    <source>
        <strain evidence="1 2">DHC34</strain>
    </source>
</reference>
<dbReference type="AlphaFoldDB" id="A0A494XA54"/>
<organism evidence="1 2">
    <name type="scientific">Pararobbsia silviterrae</name>
    <dbReference type="NCBI Taxonomy" id="1792498"/>
    <lineage>
        <taxon>Bacteria</taxon>
        <taxon>Pseudomonadati</taxon>
        <taxon>Pseudomonadota</taxon>
        <taxon>Betaproteobacteria</taxon>
        <taxon>Burkholderiales</taxon>
        <taxon>Burkholderiaceae</taxon>
        <taxon>Pararobbsia</taxon>
    </lineage>
</organism>
<dbReference type="RefSeq" id="WP_147432485.1">
    <property type="nucleotide sequence ID" value="NZ_RBZU01000018.1"/>
</dbReference>
<keyword evidence="2" id="KW-1185">Reference proteome</keyword>
<protein>
    <submittedName>
        <fullName evidence="1">Uncharacterized protein</fullName>
    </submittedName>
</protein>
<dbReference type="OrthoDB" id="8722762at2"/>